<accession>A0ABS3JQ30</accession>
<reference evidence="1 2" key="1">
    <citation type="submission" date="2021-03" db="EMBL/GenBank/DDBJ databases">
        <title>Fibrella sp. HMF5405 genome sequencing and assembly.</title>
        <authorList>
            <person name="Kang H."/>
            <person name="Kim H."/>
            <person name="Bae S."/>
            <person name="Joh K."/>
        </authorList>
    </citation>
    <scope>NUCLEOTIDE SEQUENCE [LARGE SCALE GENOMIC DNA]</scope>
    <source>
        <strain evidence="1 2">HMF5405</strain>
    </source>
</reference>
<protein>
    <submittedName>
        <fullName evidence="1">Uncharacterized protein</fullName>
    </submittedName>
</protein>
<name>A0ABS3JQ30_9BACT</name>
<organism evidence="1 2">
    <name type="scientific">Fibrella forsythiae</name>
    <dbReference type="NCBI Taxonomy" id="2817061"/>
    <lineage>
        <taxon>Bacteria</taxon>
        <taxon>Pseudomonadati</taxon>
        <taxon>Bacteroidota</taxon>
        <taxon>Cytophagia</taxon>
        <taxon>Cytophagales</taxon>
        <taxon>Spirosomataceae</taxon>
        <taxon>Fibrella</taxon>
    </lineage>
</organism>
<dbReference type="EMBL" id="JAFMYW010000008">
    <property type="protein sequence ID" value="MBO0951583.1"/>
    <property type="molecule type" value="Genomic_DNA"/>
</dbReference>
<dbReference type="RefSeq" id="WP_207331534.1">
    <property type="nucleotide sequence ID" value="NZ_JAFMYW010000008.1"/>
</dbReference>
<proteinExistence type="predicted"/>
<evidence type="ECO:0000313" key="1">
    <source>
        <dbReference type="EMBL" id="MBO0951583.1"/>
    </source>
</evidence>
<sequence>MSNAEGKAKSTMQKYKKVFRIRHNRPSTATALPSGKIRPQTQAHQPFEFRLAALSDGALNQLRLFVTSNLPEDSDFLWVPTNIQCFTWEVNEWGILPLRNLDAWLLEQHLRSRLFSLFGEAIATGLPITRTLIEQIIGVHGFLRDCRADFPQWVALIKEDQASGQLTIEQASARLWQLHELINSLESKLILPQA</sequence>
<dbReference type="Proteomes" id="UP000664628">
    <property type="component" value="Unassembled WGS sequence"/>
</dbReference>
<comment type="caution">
    <text evidence="1">The sequence shown here is derived from an EMBL/GenBank/DDBJ whole genome shotgun (WGS) entry which is preliminary data.</text>
</comment>
<gene>
    <name evidence="1" type="ORF">J2I46_23565</name>
</gene>
<evidence type="ECO:0000313" key="2">
    <source>
        <dbReference type="Proteomes" id="UP000664628"/>
    </source>
</evidence>
<keyword evidence="2" id="KW-1185">Reference proteome</keyword>